<keyword evidence="5" id="KW-1185">Reference proteome</keyword>
<proteinExistence type="predicted"/>
<dbReference type="STRING" id="357750.A0A2S6BQW5"/>
<feature type="compositionally biased region" description="Basic and acidic residues" evidence="1">
    <location>
        <begin position="246"/>
        <end position="256"/>
    </location>
</feature>
<gene>
    <name evidence="4" type="ORF">CBER1_05010</name>
</gene>
<reference evidence="5" key="1">
    <citation type="journal article" date="2017" name="bioRxiv">
        <title>Conservation of a gene cluster reveals novel cercosporin biosynthetic mechanisms and extends production to the genus Colletotrichum.</title>
        <authorList>
            <person name="de Jonge R."/>
            <person name="Ebert M.K."/>
            <person name="Huitt-Roehl C.R."/>
            <person name="Pal P."/>
            <person name="Suttle J.C."/>
            <person name="Spanner R.E."/>
            <person name="Neubauer J.D."/>
            <person name="Jurick W.M.II."/>
            <person name="Stott K.A."/>
            <person name="Secor G.A."/>
            <person name="Thomma B.P.H.J."/>
            <person name="Van de Peer Y."/>
            <person name="Townsend C.A."/>
            <person name="Bolton M.D."/>
        </authorList>
    </citation>
    <scope>NUCLEOTIDE SEQUENCE [LARGE SCALE GENOMIC DNA]</scope>
    <source>
        <strain evidence="5">CBS538.71</strain>
    </source>
</reference>
<organism evidence="4 5">
    <name type="scientific">Cercospora berteroae</name>
    <dbReference type="NCBI Taxonomy" id="357750"/>
    <lineage>
        <taxon>Eukaryota</taxon>
        <taxon>Fungi</taxon>
        <taxon>Dikarya</taxon>
        <taxon>Ascomycota</taxon>
        <taxon>Pezizomycotina</taxon>
        <taxon>Dothideomycetes</taxon>
        <taxon>Dothideomycetidae</taxon>
        <taxon>Mycosphaerellales</taxon>
        <taxon>Mycosphaerellaceae</taxon>
        <taxon>Cercospora</taxon>
    </lineage>
</organism>
<feature type="signal peptide" evidence="3">
    <location>
        <begin position="1"/>
        <end position="18"/>
    </location>
</feature>
<keyword evidence="2" id="KW-0812">Transmembrane</keyword>
<evidence type="ECO:0000256" key="3">
    <source>
        <dbReference type="SAM" id="SignalP"/>
    </source>
</evidence>
<accession>A0A2S6BQW5</accession>
<evidence type="ECO:0008006" key="6">
    <source>
        <dbReference type="Google" id="ProtNLM"/>
    </source>
</evidence>
<sequence length="294" mass="32051">MAHIKFVAIALFVHYAIGETDCFFPDHQRAENFTTCNAAATHAACCRPEDVCLSNGYCLQQGSDLPNRLIRGGCTDYTFSSSACPSKCADTAPEVAVSIYLARDVRPNGDFCCVLNFNVTSGNCLVPSEGDSRPFQLSPGTVIYDRNTGSLLPQNWTDNSQEPRVTVIADSGNKVSMRAIIGVAVPLGVLLLAALVGCFVLWKQLRNAKAAHTSTGHRVNWSEGEVPGPEEDDYGTAPGYIAVTNDKSDRLQHHPDLLSPEQQQHQPQYSQKYIVEAPTESEVQMADSRNVSRQ</sequence>
<evidence type="ECO:0000313" key="5">
    <source>
        <dbReference type="Proteomes" id="UP000237631"/>
    </source>
</evidence>
<dbReference type="AlphaFoldDB" id="A0A2S6BQW5"/>
<feature type="compositionally biased region" description="Low complexity" evidence="1">
    <location>
        <begin position="262"/>
        <end position="271"/>
    </location>
</feature>
<keyword evidence="3" id="KW-0732">Signal</keyword>
<keyword evidence="2" id="KW-0472">Membrane</keyword>
<comment type="caution">
    <text evidence="4">The sequence shown here is derived from an EMBL/GenBank/DDBJ whole genome shotgun (WGS) entry which is preliminary data.</text>
</comment>
<evidence type="ECO:0000256" key="2">
    <source>
        <dbReference type="SAM" id="Phobius"/>
    </source>
</evidence>
<name>A0A2S6BQW5_9PEZI</name>
<dbReference type="Proteomes" id="UP000237631">
    <property type="component" value="Unassembled WGS sequence"/>
</dbReference>
<evidence type="ECO:0000313" key="4">
    <source>
        <dbReference type="EMBL" id="PPJ49854.1"/>
    </source>
</evidence>
<keyword evidence="2" id="KW-1133">Transmembrane helix</keyword>
<evidence type="ECO:0000256" key="1">
    <source>
        <dbReference type="SAM" id="MobiDB-lite"/>
    </source>
</evidence>
<feature type="chain" id="PRO_5015654509" description="Mid2 domain-containing protein" evidence="3">
    <location>
        <begin position="19"/>
        <end position="294"/>
    </location>
</feature>
<dbReference type="OrthoDB" id="3912985at2759"/>
<dbReference type="EMBL" id="PNEN01001797">
    <property type="protein sequence ID" value="PPJ49854.1"/>
    <property type="molecule type" value="Genomic_DNA"/>
</dbReference>
<protein>
    <recommendedName>
        <fullName evidence="6">Mid2 domain-containing protein</fullName>
    </recommendedName>
</protein>
<feature type="transmembrane region" description="Helical" evidence="2">
    <location>
        <begin position="179"/>
        <end position="202"/>
    </location>
</feature>
<feature type="region of interest" description="Disordered" evidence="1">
    <location>
        <begin position="213"/>
        <end position="273"/>
    </location>
</feature>